<feature type="compositionally biased region" description="Basic residues" evidence="7">
    <location>
        <begin position="912"/>
        <end position="925"/>
    </location>
</feature>
<comment type="caution">
    <text evidence="6">Lacks conserved residue(s) required for the propagation of feature annotation.</text>
</comment>
<dbReference type="Pfam" id="PF02373">
    <property type="entry name" value="JmjC"/>
    <property type="match status" value="1"/>
</dbReference>
<evidence type="ECO:0000313" key="12">
    <source>
        <dbReference type="Proteomes" id="UP001227230"/>
    </source>
</evidence>
<keyword evidence="3" id="KW-0479">Metal-binding</keyword>
<dbReference type="PANTHER" id="PTHR12549">
    <property type="entry name" value="JMJC DOMAIN-CONTAINING HISTONE DEMETHYLATION PROTEIN"/>
    <property type="match status" value="1"/>
</dbReference>
<organism evidence="11 12">
    <name type="scientific">Vitis vinifera</name>
    <name type="common">Grape</name>
    <dbReference type="NCBI Taxonomy" id="29760"/>
    <lineage>
        <taxon>Eukaryota</taxon>
        <taxon>Viridiplantae</taxon>
        <taxon>Streptophyta</taxon>
        <taxon>Embryophyta</taxon>
        <taxon>Tracheophyta</taxon>
        <taxon>Spermatophyta</taxon>
        <taxon>Magnoliopsida</taxon>
        <taxon>eudicotyledons</taxon>
        <taxon>Gunneridae</taxon>
        <taxon>Pentapetalae</taxon>
        <taxon>rosids</taxon>
        <taxon>Vitales</taxon>
        <taxon>Vitaceae</taxon>
        <taxon>Viteae</taxon>
        <taxon>Vitis</taxon>
    </lineage>
</organism>
<evidence type="ECO:0000256" key="6">
    <source>
        <dbReference type="PROSITE-ProRule" id="PRU01002"/>
    </source>
</evidence>
<evidence type="ECO:0000256" key="1">
    <source>
        <dbReference type="ARBA" id="ARBA00004123"/>
    </source>
</evidence>
<gene>
    <name evidence="11" type="ORF">VitviT2T_005059</name>
</gene>
<evidence type="ECO:0000256" key="4">
    <source>
        <dbReference type="ARBA" id="ARBA00023242"/>
    </source>
</evidence>
<feature type="region of interest" description="Disordered" evidence="7">
    <location>
        <begin position="907"/>
        <end position="962"/>
    </location>
</feature>
<evidence type="ECO:0000256" key="7">
    <source>
        <dbReference type="SAM" id="MobiDB-lite"/>
    </source>
</evidence>
<keyword evidence="5" id="KW-0863">Zinc-finger</keyword>
<evidence type="ECO:0000259" key="9">
    <source>
        <dbReference type="PROSITE" id="PS51184"/>
    </source>
</evidence>
<feature type="domain" description="RING-type" evidence="8">
    <location>
        <begin position="173"/>
        <end position="222"/>
    </location>
</feature>
<dbReference type="InterPro" id="IPR003347">
    <property type="entry name" value="JmjC_dom"/>
</dbReference>
<evidence type="ECO:0008006" key="13">
    <source>
        <dbReference type="Google" id="ProtNLM"/>
    </source>
</evidence>
<dbReference type="PROSITE" id="PS51184">
    <property type="entry name" value="JMJC"/>
    <property type="match status" value="1"/>
</dbReference>
<feature type="region of interest" description="Disordered" evidence="7">
    <location>
        <begin position="45"/>
        <end position="141"/>
    </location>
</feature>
<evidence type="ECO:0000256" key="5">
    <source>
        <dbReference type="PROSITE-ProRule" id="PRU00175"/>
    </source>
</evidence>
<feature type="compositionally biased region" description="Basic and acidic residues" evidence="7">
    <location>
        <begin position="126"/>
        <end position="135"/>
    </location>
</feature>
<feature type="compositionally biased region" description="Polar residues" evidence="7">
    <location>
        <begin position="929"/>
        <end position="945"/>
    </location>
</feature>
<dbReference type="Pfam" id="PF08879">
    <property type="entry name" value="WRC"/>
    <property type="match status" value="1"/>
</dbReference>
<keyword evidence="12" id="KW-1185">Reference proteome</keyword>
<accession>A0ABY9BRV5</accession>
<feature type="domain" description="WRC" evidence="10">
    <location>
        <begin position="13"/>
        <end position="58"/>
    </location>
</feature>
<dbReference type="CDD" id="cd02208">
    <property type="entry name" value="cupin_RmlC-like"/>
    <property type="match status" value="1"/>
</dbReference>
<comment type="similarity">
    <text evidence="2">Belongs to the JARID1 histone demethylase family.</text>
</comment>
<feature type="domain" description="JmjC" evidence="9">
    <location>
        <begin position="611"/>
        <end position="1116"/>
    </location>
</feature>
<protein>
    <recommendedName>
        <fullName evidence="13">Lysine-specific demethylase JMJ25</fullName>
    </recommendedName>
</protein>
<evidence type="ECO:0000313" key="11">
    <source>
        <dbReference type="EMBL" id="WJZ85531.1"/>
    </source>
</evidence>
<keyword evidence="4" id="KW-0539">Nucleus</keyword>
<dbReference type="PROSITE" id="PS51667">
    <property type="entry name" value="WRC"/>
    <property type="match status" value="1"/>
</dbReference>
<dbReference type="PANTHER" id="PTHR12549:SF11">
    <property type="entry name" value="LYSINE-SPECIFIC DEMETHYLASE JMJ25"/>
    <property type="match status" value="1"/>
</dbReference>
<evidence type="ECO:0000259" key="8">
    <source>
        <dbReference type="PROSITE" id="PS50089"/>
    </source>
</evidence>
<feature type="region of interest" description="Disordered" evidence="7">
    <location>
        <begin position="1150"/>
        <end position="1174"/>
    </location>
</feature>
<feature type="compositionally biased region" description="Basic and acidic residues" evidence="7">
    <location>
        <begin position="946"/>
        <end position="961"/>
    </location>
</feature>
<evidence type="ECO:0000259" key="10">
    <source>
        <dbReference type="PROSITE" id="PS51667"/>
    </source>
</evidence>
<proteinExistence type="inferred from homology"/>
<dbReference type="Gene3D" id="2.60.120.650">
    <property type="entry name" value="Cupin"/>
    <property type="match status" value="2"/>
</dbReference>
<feature type="compositionally biased region" description="Basic and acidic residues" evidence="7">
    <location>
        <begin position="7"/>
        <end position="27"/>
    </location>
</feature>
<evidence type="ECO:0000256" key="3">
    <source>
        <dbReference type="ARBA" id="ARBA00022723"/>
    </source>
</evidence>
<feature type="compositionally biased region" description="Basic and acidic residues" evidence="7">
    <location>
        <begin position="70"/>
        <end position="90"/>
    </location>
</feature>
<dbReference type="SMART" id="SM00558">
    <property type="entry name" value="JmjC"/>
    <property type="match status" value="1"/>
</dbReference>
<dbReference type="PROSITE" id="PS50089">
    <property type="entry name" value="ZF_RING_2"/>
    <property type="match status" value="1"/>
</dbReference>
<dbReference type="InterPro" id="IPR014977">
    <property type="entry name" value="WRC_dom"/>
</dbReference>
<dbReference type="SUPFAM" id="SSF51197">
    <property type="entry name" value="Clavaminate synthase-like"/>
    <property type="match status" value="1"/>
</dbReference>
<evidence type="ECO:0000256" key="2">
    <source>
        <dbReference type="ARBA" id="ARBA00006801"/>
    </source>
</evidence>
<sequence>MAKSKKKDVDLPPPDHLRCNRNDGKGWRCRDYKLEGHNLCQYHHDSAISRSQKSKPDRKPKTKPQPKPKPKTEAEPKPQMEPESKPDAKLKISRSKRAPGRSGAKSSDATLRSDAARGSEVGQGREVARGGDGGRRYPSRGKLLRRLLDSDTDQEWRGNGSNAKKRNAQEDECRCCHQCQKSDREVVRCRKCQRKRFCHPCIERWYPRVSKEAIAEACPFCSGNCNCKACLDRDTKTLEPEMSKDDKIKHSKYLVKVLLPFLEQFDHEQEMEREIEAKIQGLSPPEIQVQQAVLREDERVYCNNCRTSIVDFHRNCPNCSYDLCLTCCREIRNGSLQGGIDEIVMQYFDRGKAYLHGGKPHMPSVQKGESNFCVSSSSKDPGSTICEWKVKENGDIPCAPKEMGGCGHGRLDLKCMFSETWVSELKEKAEGLVKTHKLTDVLGIPACSCSCFKLNSEIDFDNKKLRKAAAREDSFDNYLYCPSESDILQGDLVHFQSHWMKGEPVIVSDVLEFTSGLSWEPMVMWRAFRKVSYTKSSQLAEKAIDCLDWCEVEINIHQFFKGYSEGRAHRNLWPEMLKLKDWPPSNLFQERLPRHGAEFISSLPYLEYTHPRSGLLNLAAKLPQKSLKPDLGPKTYIAYGVVEELGRGDSVTKLHCDMSDAVNVLMHTAEVTLSSQQLAVIEKLKKCHAAQDQKELFAAIHTEVEEKHQPECVGKSELEPANNKLHDEEPSSSHILTLENGGACTKPAIRKPSFDGTDEQNDSAVAFEVKAHANHLDVGGDQKVSIENNPINGERLDSAGTVTNEESATMLPVEKLSVSSLKVEEEGMEFDVKSDRDMLDIEFQKEEGYSDVVTKCGNYRGKDAVSSDMRSRKNEVKNAISSKINEASCLPSKGKIGIDVMDETREEVDVRGRHRGRKRKRKTKHFASVAQSKKLTKQITSTTESENGRGAKVEKSERQDEVDAVFSDIHSSTNEVLQQGEFSDDHMASGNKLVGFDKEGGGAVWDIFRRQDVPKLQEYLRKHHREFRHTHCSPVEQVVHPIHDQTFYLTLHHKRKLKEEFGVEPWTFVQKLGEAVFIPAGCPHQVRNLKSCIKVALDFVSPENIHECVRLTEEFRALPHNHRAKEDKLEVKKMSLHALRQAVDNLEQLTGDEAAVPSPPETTEPPTDSHQSSE</sequence>
<dbReference type="InterPro" id="IPR001841">
    <property type="entry name" value="Znf_RING"/>
</dbReference>
<feature type="compositionally biased region" description="Basic residues" evidence="7">
    <location>
        <begin position="60"/>
        <end position="69"/>
    </location>
</feature>
<feature type="region of interest" description="Disordered" evidence="7">
    <location>
        <begin position="1"/>
        <end position="27"/>
    </location>
</feature>
<name>A0ABY9BRV5_VITVI</name>
<dbReference type="Proteomes" id="UP001227230">
    <property type="component" value="Chromosome 4"/>
</dbReference>
<keyword evidence="5" id="KW-0862">Zinc</keyword>
<dbReference type="InterPro" id="IPR045109">
    <property type="entry name" value="LSDs-like"/>
</dbReference>
<reference evidence="11 12" key="1">
    <citation type="journal article" date="2023" name="Hortic Res">
        <title>The complete reference genome for grapevine (Vitis vinifera L.) genetics and breeding.</title>
        <authorList>
            <person name="Shi X."/>
            <person name="Cao S."/>
            <person name="Wang X."/>
            <person name="Huang S."/>
            <person name="Wang Y."/>
            <person name="Liu Z."/>
            <person name="Liu W."/>
            <person name="Leng X."/>
            <person name="Peng Y."/>
            <person name="Wang N."/>
            <person name="Wang Y."/>
            <person name="Ma Z."/>
            <person name="Xu X."/>
            <person name="Zhang F."/>
            <person name="Xue H."/>
            <person name="Zhong H."/>
            <person name="Wang Y."/>
            <person name="Zhang K."/>
            <person name="Velt A."/>
            <person name="Avia K."/>
            <person name="Holtgrawe D."/>
            <person name="Grimplet J."/>
            <person name="Matus J.T."/>
            <person name="Ware D."/>
            <person name="Wu X."/>
            <person name="Wang H."/>
            <person name="Liu C."/>
            <person name="Fang Y."/>
            <person name="Rustenholz C."/>
            <person name="Cheng Z."/>
            <person name="Xiao H."/>
            <person name="Zhou Y."/>
        </authorList>
    </citation>
    <scope>NUCLEOTIDE SEQUENCE [LARGE SCALE GENOMIC DNA]</scope>
    <source>
        <strain evidence="12">cv. Pinot noir / PN40024</strain>
        <tissue evidence="11">Leaf</tissue>
    </source>
</reference>
<dbReference type="EMBL" id="CP126651">
    <property type="protein sequence ID" value="WJZ85531.1"/>
    <property type="molecule type" value="Genomic_DNA"/>
</dbReference>
<comment type="subcellular location">
    <subcellularLocation>
        <location evidence="1">Nucleus</location>
    </subcellularLocation>
</comment>